<proteinExistence type="predicted"/>
<keyword evidence="3" id="KW-1185">Reference proteome</keyword>
<dbReference type="HOGENOM" id="CLU_1974581_0_0_1"/>
<sequence length="127" mass="14558">MSLMKAFALGFLHHLLRRFLLDGLPQVLGDFGNKAAPIRLTAGSVGERADTHRLPTNETPLKDNDNLVLLEELDHLCFKRERQPKILVYLLVFSHGSKSRYRSLTRRVLRHIGLGVSVWYRAIRKIS</sequence>
<evidence type="ECO:0000313" key="3">
    <source>
        <dbReference type="Proteomes" id="UP000009183"/>
    </source>
</evidence>
<feature type="signal peptide" evidence="1">
    <location>
        <begin position="1"/>
        <end position="18"/>
    </location>
</feature>
<organism evidence="2 3">
    <name type="scientific">Vitis vinifera</name>
    <name type="common">Grape</name>
    <dbReference type="NCBI Taxonomy" id="29760"/>
    <lineage>
        <taxon>Eukaryota</taxon>
        <taxon>Viridiplantae</taxon>
        <taxon>Streptophyta</taxon>
        <taxon>Embryophyta</taxon>
        <taxon>Tracheophyta</taxon>
        <taxon>Spermatophyta</taxon>
        <taxon>Magnoliopsida</taxon>
        <taxon>eudicotyledons</taxon>
        <taxon>Gunneridae</taxon>
        <taxon>Pentapetalae</taxon>
        <taxon>rosids</taxon>
        <taxon>Vitales</taxon>
        <taxon>Vitaceae</taxon>
        <taxon>Viteae</taxon>
        <taxon>Vitis</taxon>
    </lineage>
</organism>
<dbReference type="Proteomes" id="UP000009183">
    <property type="component" value="Chromosome 3"/>
</dbReference>
<feature type="chain" id="PRO_5003106405" description="Secreted protein" evidence="1">
    <location>
        <begin position="19"/>
        <end position="127"/>
    </location>
</feature>
<protein>
    <recommendedName>
        <fullName evidence="4">Secreted protein</fullName>
    </recommendedName>
</protein>
<keyword evidence="1" id="KW-0732">Signal</keyword>
<name>D7TU52_VITVI</name>
<dbReference type="EMBL" id="FN596248">
    <property type="protein sequence ID" value="CBI34025.3"/>
    <property type="molecule type" value="Genomic_DNA"/>
</dbReference>
<evidence type="ECO:0008006" key="4">
    <source>
        <dbReference type="Google" id="ProtNLM"/>
    </source>
</evidence>
<dbReference type="AlphaFoldDB" id="D7TU52"/>
<dbReference type="InParanoid" id="D7TU52"/>
<accession>D7TU52</accession>
<evidence type="ECO:0000256" key="1">
    <source>
        <dbReference type="SAM" id="SignalP"/>
    </source>
</evidence>
<dbReference type="PaxDb" id="29760-VIT_03s0017g00630.t01"/>
<reference evidence="3" key="1">
    <citation type="journal article" date="2007" name="Nature">
        <title>The grapevine genome sequence suggests ancestral hexaploidization in major angiosperm phyla.</title>
        <authorList>
            <consortium name="The French-Italian Public Consortium for Grapevine Genome Characterization."/>
            <person name="Jaillon O."/>
            <person name="Aury J.-M."/>
            <person name="Noel B."/>
            <person name="Policriti A."/>
            <person name="Clepet C."/>
            <person name="Casagrande A."/>
            <person name="Choisne N."/>
            <person name="Aubourg S."/>
            <person name="Vitulo N."/>
            <person name="Jubin C."/>
            <person name="Vezzi A."/>
            <person name="Legeai F."/>
            <person name="Hugueney P."/>
            <person name="Dasilva C."/>
            <person name="Horner D."/>
            <person name="Mica E."/>
            <person name="Jublot D."/>
            <person name="Poulain J."/>
            <person name="Bruyere C."/>
            <person name="Billault A."/>
            <person name="Segurens B."/>
            <person name="Gouyvenoux M."/>
            <person name="Ugarte E."/>
            <person name="Cattonaro F."/>
            <person name="Anthouard V."/>
            <person name="Vico V."/>
            <person name="Del Fabbro C."/>
            <person name="Alaux M."/>
            <person name="Di Gaspero G."/>
            <person name="Dumas V."/>
            <person name="Felice N."/>
            <person name="Paillard S."/>
            <person name="Juman I."/>
            <person name="Moroldo M."/>
            <person name="Scalabrin S."/>
            <person name="Canaguier A."/>
            <person name="Le Clainche I."/>
            <person name="Malacrida G."/>
            <person name="Durand E."/>
            <person name="Pesole G."/>
            <person name="Laucou V."/>
            <person name="Chatelet P."/>
            <person name="Merdinoglu D."/>
            <person name="Delledonne M."/>
            <person name="Pezzotti M."/>
            <person name="Lecharny A."/>
            <person name="Scarpelli C."/>
            <person name="Artiguenave F."/>
            <person name="Pe M.E."/>
            <person name="Valle G."/>
            <person name="Morgante M."/>
            <person name="Caboche M."/>
            <person name="Adam-Blondon A.-F."/>
            <person name="Weissenbach J."/>
            <person name="Quetier F."/>
            <person name="Wincker P."/>
        </authorList>
    </citation>
    <scope>NUCLEOTIDE SEQUENCE [LARGE SCALE GENOMIC DNA]</scope>
    <source>
        <strain evidence="3">cv. Pinot noir / PN40024</strain>
    </source>
</reference>
<evidence type="ECO:0000313" key="2">
    <source>
        <dbReference type="EMBL" id="CBI34025.3"/>
    </source>
</evidence>
<gene>
    <name evidence="2" type="ordered locus">VIT_03s0017g00630</name>
</gene>